<evidence type="ECO:0008006" key="4">
    <source>
        <dbReference type="Google" id="ProtNLM"/>
    </source>
</evidence>
<feature type="transmembrane region" description="Helical" evidence="1">
    <location>
        <begin position="34"/>
        <end position="53"/>
    </location>
</feature>
<feature type="transmembrane region" description="Helical" evidence="1">
    <location>
        <begin position="128"/>
        <end position="152"/>
    </location>
</feature>
<dbReference type="EMBL" id="JAGIQL010000182">
    <property type="protein sequence ID" value="MBP0461369.1"/>
    <property type="molecule type" value="Genomic_DNA"/>
</dbReference>
<dbReference type="AlphaFoldDB" id="A0A940ME36"/>
<protein>
    <recommendedName>
        <fullName evidence="4">DUF4175 domain-containing protein</fullName>
    </recommendedName>
</protein>
<name>A0A940ME36_9ACTN</name>
<comment type="caution">
    <text evidence="2">The sequence shown here is derived from an EMBL/GenBank/DDBJ whole genome shotgun (WGS) entry which is preliminary data.</text>
</comment>
<dbReference type="RefSeq" id="WP_209344602.1">
    <property type="nucleotide sequence ID" value="NZ_JAGIQL010000182.1"/>
</dbReference>
<keyword evidence="3" id="KW-1185">Reference proteome</keyword>
<evidence type="ECO:0000313" key="2">
    <source>
        <dbReference type="EMBL" id="MBP0461369.1"/>
    </source>
</evidence>
<reference evidence="2" key="1">
    <citation type="submission" date="2021-03" db="EMBL/GenBank/DDBJ databases">
        <title>Whole genome sequence of Streptomyces bomunensis MMS17-BM035.</title>
        <authorList>
            <person name="Lee J.H."/>
        </authorList>
    </citation>
    <scope>NUCLEOTIDE SEQUENCE</scope>
    <source>
        <strain evidence="2">MMS17-BM035</strain>
    </source>
</reference>
<organism evidence="2 3">
    <name type="scientific">Streptomyces montanisoli</name>
    <dbReference type="NCBI Taxonomy" id="2798581"/>
    <lineage>
        <taxon>Bacteria</taxon>
        <taxon>Bacillati</taxon>
        <taxon>Actinomycetota</taxon>
        <taxon>Actinomycetes</taxon>
        <taxon>Kitasatosporales</taxon>
        <taxon>Streptomycetaceae</taxon>
        <taxon>Streptomyces</taxon>
    </lineage>
</organism>
<sequence>MVSQVSSEVPRPAKLPVVGTTWVRRGFAYWARRVLMTGFVVVVFGGFLALLLYGFSDLVSGLPGGWRAVCDVAYWLLTAAGGAWGWARARRQVREAMAAPPTPAEARARASSAQSAAPGRAMAGRLPVAVLFPFLAPLLAWFLGLLLAGALVRQLPAEITARRALER</sequence>
<feature type="transmembrane region" description="Helical" evidence="1">
    <location>
        <begin position="65"/>
        <end position="87"/>
    </location>
</feature>
<keyword evidence="1" id="KW-0812">Transmembrane</keyword>
<dbReference type="Proteomes" id="UP000670475">
    <property type="component" value="Unassembled WGS sequence"/>
</dbReference>
<keyword evidence="1" id="KW-0472">Membrane</keyword>
<proteinExistence type="predicted"/>
<evidence type="ECO:0000256" key="1">
    <source>
        <dbReference type="SAM" id="Phobius"/>
    </source>
</evidence>
<keyword evidence="1" id="KW-1133">Transmembrane helix</keyword>
<accession>A0A940ME36</accession>
<gene>
    <name evidence="2" type="ORF">JFN87_28485</name>
</gene>
<evidence type="ECO:0000313" key="3">
    <source>
        <dbReference type="Proteomes" id="UP000670475"/>
    </source>
</evidence>